<dbReference type="GO" id="GO:0006605">
    <property type="term" value="P:protein targeting"/>
    <property type="evidence" value="ECO:0007669"/>
    <property type="project" value="UniProtKB-UniRule"/>
</dbReference>
<reference evidence="10 11" key="1">
    <citation type="submission" date="2010-08" db="EMBL/GenBank/DDBJ databases">
        <title>Complete sequence of Clostridium cellulovorans 743B.</title>
        <authorList>
            <consortium name="US DOE Joint Genome Institute"/>
            <person name="Lucas S."/>
            <person name="Copeland A."/>
            <person name="Lapidus A."/>
            <person name="Cheng J.-F."/>
            <person name="Bruce D."/>
            <person name="Goodwin L."/>
            <person name="Pitluck S."/>
            <person name="Chertkov O."/>
            <person name="Detter J.C."/>
            <person name="Han C."/>
            <person name="Tapia R."/>
            <person name="Land M."/>
            <person name="Hauser L."/>
            <person name="Chang Y.-J."/>
            <person name="Jeffries C."/>
            <person name="Kyrpides N."/>
            <person name="Ivanova N."/>
            <person name="Mikhailova N."/>
            <person name="Hemme C.L."/>
            <person name="Woyke T."/>
        </authorList>
    </citation>
    <scope>NUCLEOTIDE SEQUENCE [LARGE SCALE GENOMIC DNA]</scope>
    <source>
        <strain evidence="11">ATCC 35296 / DSM 3052 / OCM 3 / 743B</strain>
    </source>
</reference>
<evidence type="ECO:0000256" key="5">
    <source>
        <dbReference type="ARBA" id="ARBA00022927"/>
    </source>
</evidence>
<evidence type="ECO:0000256" key="2">
    <source>
        <dbReference type="ARBA" id="ARBA00022448"/>
    </source>
</evidence>
<sequence length="74" mass="8657">MAVNEQKTQTTRKNGNFFSRVLREIKAEIKRITWPERENVKKATKSVLLFTIFFAVLIGLLDLGLNNLYKLIFK</sequence>
<dbReference type="EMBL" id="CP002160">
    <property type="protein sequence ID" value="ADL53417.1"/>
    <property type="molecule type" value="Genomic_DNA"/>
</dbReference>
<comment type="subunit">
    <text evidence="9">Component of the Sec protein translocase complex. Heterotrimer consisting of SecY, SecE and SecG subunits. The heterotrimers can form oligomers, although 1 heterotrimer is thought to be able to translocate proteins. Interacts with the ribosome. Interacts with SecDF, and other proteins may be involved. Interacts with SecA.</text>
</comment>
<evidence type="ECO:0000256" key="9">
    <source>
        <dbReference type="HAMAP-Rule" id="MF_00422"/>
    </source>
</evidence>
<evidence type="ECO:0000313" key="11">
    <source>
        <dbReference type="Proteomes" id="UP000002730"/>
    </source>
</evidence>
<evidence type="ECO:0000256" key="3">
    <source>
        <dbReference type="ARBA" id="ARBA00022475"/>
    </source>
</evidence>
<dbReference type="NCBIfam" id="TIGR00964">
    <property type="entry name" value="secE_bact"/>
    <property type="match status" value="1"/>
</dbReference>
<dbReference type="STRING" id="573061.Clocel_3747"/>
<keyword evidence="5 9" id="KW-0653">Protein transport</keyword>
<dbReference type="InterPro" id="IPR005807">
    <property type="entry name" value="SecE_bac"/>
</dbReference>
<evidence type="ECO:0000256" key="6">
    <source>
        <dbReference type="ARBA" id="ARBA00022989"/>
    </source>
</evidence>
<dbReference type="GO" id="GO:0009306">
    <property type="term" value="P:protein secretion"/>
    <property type="evidence" value="ECO:0007669"/>
    <property type="project" value="UniProtKB-UniRule"/>
</dbReference>
<keyword evidence="7 9" id="KW-0811">Translocation</keyword>
<dbReference type="InterPro" id="IPR038379">
    <property type="entry name" value="SecE_sf"/>
</dbReference>
<keyword evidence="8 9" id="KW-0472">Membrane</keyword>
<feature type="transmembrane region" description="Helical" evidence="9">
    <location>
        <begin position="47"/>
        <end position="69"/>
    </location>
</feature>
<dbReference type="PANTHER" id="PTHR33910">
    <property type="entry name" value="PROTEIN TRANSLOCASE SUBUNIT SECE"/>
    <property type="match status" value="1"/>
</dbReference>
<dbReference type="KEGG" id="ccb:Clocel_3747"/>
<dbReference type="InterPro" id="IPR001901">
    <property type="entry name" value="Translocase_SecE/Sec61-g"/>
</dbReference>
<dbReference type="GO" id="GO:0005886">
    <property type="term" value="C:plasma membrane"/>
    <property type="evidence" value="ECO:0007669"/>
    <property type="project" value="UniProtKB-SubCell"/>
</dbReference>
<accession>D9SXB4</accession>
<evidence type="ECO:0000256" key="7">
    <source>
        <dbReference type="ARBA" id="ARBA00023010"/>
    </source>
</evidence>
<comment type="similarity">
    <text evidence="9">Belongs to the SecE/SEC61-gamma family.</text>
</comment>
<dbReference type="GO" id="GO:0008320">
    <property type="term" value="F:protein transmembrane transporter activity"/>
    <property type="evidence" value="ECO:0007669"/>
    <property type="project" value="UniProtKB-UniRule"/>
</dbReference>
<keyword evidence="2 9" id="KW-0813">Transport</keyword>
<dbReference type="GO" id="GO:0043952">
    <property type="term" value="P:protein transport by the Sec complex"/>
    <property type="evidence" value="ECO:0007669"/>
    <property type="project" value="UniProtKB-UniRule"/>
</dbReference>
<evidence type="ECO:0000313" key="10">
    <source>
        <dbReference type="EMBL" id="ADL53417.1"/>
    </source>
</evidence>
<dbReference type="Gene3D" id="1.20.5.1030">
    <property type="entry name" value="Preprotein translocase secy subunit"/>
    <property type="match status" value="1"/>
</dbReference>
<dbReference type="HAMAP" id="MF_00422">
    <property type="entry name" value="SecE"/>
    <property type="match status" value="1"/>
</dbReference>
<protein>
    <recommendedName>
        <fullName evidence="9">Protein translocase subunit SecE</fullName>
    </recommendedName>
</protein>
<gene>
    <name evidence="9" type="primary">secE</name>
    <name evidence="10" type="ordered locus">Clocel_3747</name>
</gene>
<evidence type="ECO:0000256" key="4">
    <source>
        <dbReference type="ARBA" id="ARBA00022692"/>
    </source>
</evidence>
<dbReference type="AlphaFoldDB" id="D9SXB4"/>
<keyword evidence="3 9" id="KW-1003">Cell membrane</keyword>
<evidence type="ECO:0000256" key="8">
    <source>
        <dbReference type="ARBA" id="ARBA00023136"/>
    </source>
</evidence>
<keyword evidence="4 9" id="KW-0812">Transmembrane</keyword>
<keyword evidence="11" id="KW-1185">Reference proteome</keyword>
<dbReference type="Pfam" id="PF00584">
    <property type="entry name" value="SecE"/>
    <property type="match status" value="1"/>
</dbReference>
<name>D9SXB4_CLOC7</name>
<proteinExistence type="inferred from homology"/>
<comment type="subcellular location">
    <subcellularLocation>
        <location evidence="9">Cell membrane</location>
        <topology evidence="9">Single-pass membrane protein</topology>
    </subcellularLocation>
    <subcellularLocation>
        <location evidence="1">Membrane</location>
    </subcellularLocation>
</comment>
<organism evidence="10 11">
    <name type="scientific">Clostridium cellulovorans (strain ATCC 35296 / DSM 3052 / OCM 3 / 743B)</name>
    <dbReference type="NCBI Taxonomy" id="573061"/>
    <lineage>
        <taxon>Bacteria</taxon>
        <taxon>Bacillati</taxon>
        <taxon>Bacillota</taxon>
        <taxon>Clostridia</taxon>
        <taxon>Eubacteriales</taxon>
        <taxon>Clostridiaceae</taxon>
        <taxon>Clostridium</taxon>
    </lineage>
</organism>
<dbReference type="HOGENOM" id="CLU_113663_5_1_9"/>
<comment type="function">
    <text evidence="9">Essential subunit of the Sec protein translocation channel SecYEG. Clamps together the 2 halves of SecY. May contact the channel plug during translocation.</text>
</comment>
<keyword evidence="6 9" id="KW-1133">Transmembrane helix</keyword>
<dbReference type="RefSeq" id="WP_010073756.1">
    <property type="nucleotide sequence ID" value="NC_014393.1"/>
</dbReference>
<dbReference type="Proteomes" id="UP000002730">
    <property type="component" value="Chromosome"/>
</dbReference>
<dbReference type="eggNOG" id="COG0690">
    <property type="taxonomic scope" value="Bacteria"/>
</dbReference>
<dbReference type="PANTHER" id="PTHR33910:SF1">
    <property type="entry name" value="PROTEIN TRANSLOCASE SUBUNIT SECE"/>
    <property type="match status" value="1"/>
</dbReference>
<dbReference type="GO" id="GO:0065002">
    <property type="term" value="P:intracellular protein transmembrane transport"/>
    <property type="evidence" value="ECO:0007669"/>
    <property type="project" value="UniProtKB-UniRule"/>
</dbReference>
<evidence type="ECO:0000256" key="1">
    <source>
        <dbReference type="ARBA" id="ARBA00004370"/>
    </source>
</evidence>
<dbReference type="OrthoDB" id="9799073at2"/>